<keyword evidence="9" id="KW-1185">Reference proteome</keyword>
<evidence type="ECO:0000256" key="3">
    <source>
        <dbReference type="ARBA" id="ARBA00022801"/>
    </source>
</evidence>
<dbReference type="PROSITE" id="PS00778">
    <property type="entry name" value="HIS_ACID_PHOSPHAT_2"/>
    <property type="match status" value="1"/>
</dbReference>
<evidence type="ECO:0000256" key="2">
    <source>
        <dbReference type="ARBA" id="ARBA00012632"/>
    </source>
</evidence>
<reference evidence="8" key="1">
    <citation type="journal article" date="2019" name="Beilstein J. Org. Chem.">
        <title>Nanangenines: drimane sesquiterpenoids as the dominant metabolite cohort of a novel Australian fungus, Aspergillus nanangensis.</title>
        <authorList>
            <person name="Lacey H.J."/>
            <person name="Gilchrist C.L.M."/>
            <person name="Crombie A."/>
            <person name="Kalaitzis J.A."/>
            <person name="Vuong D."/>
            <person name="Rutledge P.J."/>
            <person name="Turner P."/>
            <person name="Pitt J.I."/>
            <person name="Lacey E."/>
            <person name="Chooi Y.H."/>
            <person name="Piggott A.M."/>
        </authorList>
    </citation>
    <scope>NUCLEOTIDE SEQUENCE</scope>
    <source>
        <strain evidence="8">MST-FP2251</strain>
    </source>
</reference>
<dbReference type="InterPro" id="IPR000560">
    <property type="entry name" value="His_Pase_clade-2"/>
</dbReference>
<evidence type="ECO:0000313" key="8">
    <source>
        <dbReference type="EMBL" id="KAF9895205.1"/>
    </source>
</evidence>
<evidence type="ECO:0000313" key="9">
    <source>
        <dbReference type="Proteomes" id="UP001194746"/>
    </source>
</evidence>
<dbReference type="GO" id="GO:0003993">
    <property type="term" value="F:acid phosphatase activity"/>
    <property type="evidence" value="ECO:0007669"/>
    <property type="project" value="TreeGrafter"/>
</dbReference>
<dbReference type="InterPro" id="IPR016274">
    <property type="entry name" value="Histidine_acid_Pase_euk"/>
</dbReference>
<accession>A0AAD4CYR8</accession>
<feature type="signal peptide" evidence="7">
    <location>
        <begin position="1"/>
        <end position="18"/>
    </location>
</feature>
<sequence>MASFLAQVVLALAASTTAAPTTSGANASPTGTEYASGFDMTSSWSNLSPYREAATFGLPKGVPRDCELSQVHVLHRHAQRYPGPYDNDGAGMEDFYHKLQNYTRDHDTETIGIGPLSFLNHWRYLLGLEVLLPTGAATEATSGAHFWSEYGRMLYHAPQAMSQWDPSLNKYPNGNERPKLIFRTTGQERILESARWWASGFFGDVDADPSYDQYDLVIMPEGHGINNSLAADHSCGGDLTPGLSGRAKFIPRFTKEAQSRLAEFLPNDFDLTTLDVNAMLNLCPYETATLGNSSFCALFTEQEWKDFAYSIDVQYYGGWGFGSPAGRAQGIGYVLELAARLQGQTITTSDTSINTTFDSDPAMFPLNQPLYLDMSHDNIISAVLTALGLEHFNYGPHGLPVEVDHAVDRKFRLSEITPFGSHLVSEIWTCPADTRFDVLDGTQYENPDLSEVDGTTEYIRFVLNGAPLPLDGNEGCSKAKNGFCVLDEFLHGVSKLKELADYPGVCFGRYKSPNGEMVADGRPPVGTT</sequence>
<evidence type="ECO:0000256" key="6">
    <source>
        <dbReference type="PIRSR" id="PIRSR000894-2"/>
    </source>
</evidence>
<feature type="chain" id="PRO_5042177970" description="3-phytase" evidence="7">
    <location>
        <begin position="19"/>
        <end position="528"/>
    </location>
</feature>
<keyword evidence="7" id="KW-0732">Signal</keyword>
<dbReference type="SUPFAM" id="SSF53254">
    <property type="entry name" value="Phosphoglycerate mutase-like"/>
    <property type="match status" value="1"/>
</dbReference>
<dbReference type="Gene3D" id="3.40.50.1240">
    <property type="entry name" value="Phosphoglycerate mutase-like"/>
    <property type="match status" value="1"/>
</dbReference>
<comment type="similarity">
    <text evidence="1">Belongs to the histidine acid phosphatase family.</text>
</comment>
<dbReference type="EC" id="3.1.3.8" evidence="2"/>
<dbReference type="AlphaFoldDB" id="A0AAD4CYR8"/>
<dbReference type="PIRSF" id="PIRSF000894">
    <property type="entry name" value="Acid_phosphatase"/>
    <property type="match status" value="1"/>
</dbReference>
<dbReference type="InterPro" id="IPR029033">
    <property type="entry name" value="His_PPase_superfam"/>
</dbReference>
<feature type="disulfide bond" evidence="6">
    <location>
        <begin position="66"/>
        <end position="430"/>
    </location>
</feature>
<organism evidence="8 9">
    <name type="scientific">Aspergillus nanangensis</name>
    <dbReference type="NCBI Taxonomy" id="2582783"/>
    <lineage>
        <taxon>Eukaryota</taxon>
        <taxon>Fungi</taxon>
        <taxon>Dikarya</taxon>
        <taxon>Ascomycota</taxon>
        <taxon>Pezizomycotina</taxon>
        <taxon>Eurotiomycetes</taxon>
        <taxon>Eurotiomycetidae</taxon>
        <taxon>Eurotiales</taxon>
        <taxon>Aspergillaceae</taxon>
        <taxon>Aspergillus</taxon>
        <taxon>Aspergillus subgen. Circumdati</taxon>
    </lineage>
</organism>
<dbReference type="PANTHER" id="PTHR20963:SF43">
    <property type="entry name" value="PUTATIVE (AFU_ORTHOLOGUE AFUA_7G01240)-RELATED"/>
    <property type="match status" value="1"/>
</dbReference>
<dbReference type="GO" id="GO:0016158">
    <property type="term" value="F:inositol hexakisphosphate 3-phosphatase activity"/>
    <property type="evidence" value="ECO:0007669"/>
    <property type="project" value="UniProtKB-EC"/>
</dbReference>
<evidence type="ECO:0000256" key="1">
    <source>
        <dbReference type="ARBA" id="ARBA00005375"/>
    </source>
</evidence>
<keyword evidence="3" id="KW-0378">Hydrolase</keyword>
<feature type="active site" description="Nucleophile" evidence="5">
    <location>
        <position position="77"/>
    </location>
</feature>
<proteinExistence type="inferred from homology"/>
<evidence type="ECO:0000256" key="4">
    <source>
        <dbReference type="ARBA" id="ARBA00023180"/>
    </source>
</evidence>
<evidence type="ECO:0000256" key="5">
    <source>
        <dbReference type="PIRSR" id="PIRSR000894-1"/>
    </source>
</evidence>
<evidence type="ECO:0000256" key="7">
    <source>
        <dbReference type="SAM" id="SignalP"/>
    </source>
</evidence>
<dbReference type="Proteomes" id="UP001194746">
    <property type="component" value="Unassembled WGS sequence"/>
</dbReference>
<feature type="disulfide bond" evidence="6">
    <location>
        <begin position="283"/>
        <end position="296"/>
    </location>
</feature>
<dbReference type="EMBL" id="VCAU01000001">
    <property type="protein sequence ID" value="KAF9895205.1"/>
    <property type="molecule type" value="Genomic_DNA"/>
</dbReference>
<keyword evidence="4" id="KW-0325">Glycoprotein</keyword>
<gene>
    <name evidence="8" type="ORF">FE257_000107</name>
</gene>
<dbReference type="CDD" id="cd07061">
    <property type="entry name" value="HP_HAP_like"/>
    <property type="match status" value="1"/>
</dbReference>
<keyword evidence="6" id="KW-1015">Disulfide bond</keyword>
<dbReference type="InterPro" id="IPR033379">
    <property type="entry name" value="Acid_Pase_AS"/>
</dbReference>
<dbReference type="Pfam" id="PF00328">
    <property type="entry name" value="His_Phos_2"/>
    <property type="match status" value="1"/>
</dbReference>
<name>A0AAD4CYR8_ASPNN</name>
<protein>
    <recommendedName>
        <fullName evidence="2">3-phytase</fullName>
        <ecNumber evidence="2">3.1.3.8</ecNumber>
    </recommendedName>
</protein>
<feature type="active site" description="Proton donor" evidence="5">
    <location>
        <position position="377"/>
    </location>
</feature>
<comment type="caution">
    <text evidence="8">The sequence shown here is derived from an EMBL/GenBank/DDBJ whole genome shotgun (WGS) entry which is preliminary data.</text>
</comment>
<dbReference type="PANTHER" id="PTHR20963">
    <property type="entry name" value="MULTIPLE INOSITOL POLYPHOSPHATE PHOSPHATASE-RELATED"/>
    <property type="match status" value="1"/>
</dbReference>
<reference evidence="8" key="2">
    <citation type="submission" date="2020-02" db="EMBL/GenBank/DDBJ databases">
        <authorList>
            <person name="Gilchrist C.L.M."/>
            <person name="Chooi Y.-H."/>
        </authorList>
    </citation>
    <scope>NUCLEOTIDE SEQUENCE</scope>
    <source>
        <strain evidence="8">MST-FP2251</strain>
    </source>
</reference>